<protein>
    <recommendedName>
        <fullName evidence="3">Probable 6-oxopurine nucleoside phosphorylase</fullName>
        <ecNumber evidence="3">2.4.2.1</ecNumber>
    </recommendedName>
    <alternativeName>
        <fullName evidence="3">Purine nucleoside phosphorylase</fullName>
        <shortName evidence="3">PNP</shortName>
    </alternativeName>
</protein>
<feature type="binding site" evidence="3">
    <location>
        <position position="240"/>
    </location>
    <ligand>
        <name>phosphate</name>
        <dbReference type="ChEBI" id="CHEBI:43474"/>
    </ligand>
</feature>
<dbReference type="InterPro" id="IPR010044">
    <property type="entry name" value="MTAP"/>
</dbReference>
<dbReference type="EMBL" id="LR134182">
    <property type="protein sequence ID" value="VEB45157.1"/>
    <property type="molecule type" value="Genomic_DNA"/>
</dbReference>
<feature type="domain" description="Nucleoside phosphorylase" evidence="4">
    <location>
        <begin position="59"/>
        <end position="293"/>
    </location>
</feature>
<evidence type="ECO:0000256" key="2">
    <source>
        <dbReference type="ARBA" id="ARBA00022679"/>
    </source>
</evidence>
<gene>
    <name evidence="5" type="ORF">NCTC9695_05662</name>
</gene>
<feature type="binding site" evidence="3">
    <location>
        <position position="64"/>
    </location>
    <ligand>
        <name>phosphate</name>
        <dbReference type="ChEBI" id="CHEBI:43474"/>
    </ligand>
</feature>
<feature type="site" description="Important for substrate specificity" evidence="3">
    <location>
        <position position="276"/>
    </location>
</feature>
<evidence type="ECO:0000256" key="1">
    <source>
        <dbReference type="ARBA" id="ARBA00022676"/>
    </source>
</evidence>
<evidence type="ECO:0000313" key="6">
    <source>
        <dbReference type="Proteomes" id="UP000275777"/>
    </source>
</evidence>
<comment type="catalytic activity">
    <reaction evidence="3">
        <text>a purine D-ribonucleoside + phosphate = a purine nucleobase + alpha-D-ribose 1-phosphate</text>
        <dbReference type="Rhea" id="RHEA:19805"/>
        <dbReference type="ChEBI" id="CHEBI:26386"/>
        <dbReference type="ChEBI" id="CHEBI:43474"/>
        <dbReference type="ChEBI" id="CHEBI:57720"/>
        <dbReference type="ChEBI" id="CHEBI:142355"/>
        <dbReference type="EC" id="2.4.2.1"/>
    </reaction>
</comment>
<dbReference type="PANTHER" id="PTHR42679">
    <property type="entry name" value="S-METHYL-5'-THIOADENOSINE PHOSPHORYLASE"/>
    <property type="match status" value="1"/>
</dbReference>
<dbReference type="SUPFAM" id="SSF53167">
    <property type="entry name" value="Purine and uridine phosphorylases"/>
    <property type="match status" value="1"/>
</dbReference>
<dbReference type="AlphaFoldDB" id="A0A447TJV6"/>
<evidence type="ECO:0000256" key="3">
    <source>
        <dbReference type="HAMAP-Rule" id="MF_01963"/>
    </source>
</evidence>
<keyword evidence="2 3" id="KW-0808">Transferase</keyword>
<dbReference type="InterPro" id="IPR000845">
    <property type="entry name" value="Nucleoside_phosphorylase_d"/>
</dbReference>
<reference evidence="5 6" key="1">
    <citation type="submission" date="2018-12" db="EMBL/GenBank/DDBJ databases">
        <authorList>
            <consortium name="Pathogen Informatics"/>
        </authorList>
    </citation>
    <scope>NUCLEOTIDE SEQUENCE [LARGE SCALE GENOMIC DNA]</scope>
    <source>
        <strain evidence="5 6">NCTC9695</strain>
    </source>
</reference>
<comment type="subunit">
    <text evidence="3">Homohexamer. Dimer of a homotrimer.</text>
</comment>
<feature type="site" description="Important for substrate specificity" evidence="3">
    <location>
        <position position="221"/>
    </location>
</feature>
<dbReference type="PANTHER" id="PTHR42679:SF2">
    <property type="entry name" value="S-METHYL-5'-THIOADENOSINE PHOSPHORYLASE"/>
    <property type="match status" value="1"/>
</dbReference>
<evidence type="ECO:0000259" key="4">
    <source>
        <dbReference type="Pfam" id="PF01048"/>
    </source>
</evidence>
<organism evidence="5 6">
    <name type="scientific">Chromobacterium violaceum</name>
    <dbReference type="NCBI Taxonomy" id="536"/>
    <lineage>
        <taxon>Bacteria</taxon>
        <taxon>Pseudomonadati</taxon>
        <taxon>Pseudomonadota</taxon>
        <taxon>Betaproteobacteria</taxon>
        <taxon>Neisseriales</taxon>
        <taxon>Chromobacteriaceae</taxon>
        <taxon>Chromobacterium</taxon>
    </lineage>
</organism>
<comment type="similarity">
    <text evidence="3">Belongs to the PNP/MTAP phosphorylase family. MTAP subfamily.</text>
</comment>
<accession>A0A447TJV6</accession>
<dbReference type="GO" id="GO:0006166">
    <property type="term" value="P:purine ribonucleoside salvage"/>
    <property type="evidence" value="ECO:0007669"/>
    <property type="project" value="UniProtKB-UniRule"/>
</dbReference>
<sequence>MRAHGALAAWPASRTMPKPQDSDIIRWREQGGGETAVPVRNVPDGVRAGNMQGETNMMAIIGGSGLAQLPVLDVTHRQVVRTPYGDPSCALTFGKLSGQNVVFIARHGYGHSLAPHEINYRANLWALHNQGVKGVIAIGTVGGIRPDMAPGRLVVPHDIIDYSWGRKHTYFEGPERPVVHAEFTTPYDADLRRRLREAIKSTGISGVHDGVYACTQGPRLESAAEILKLERDGADIVGMTGMPEAALARELELPYAHLCLVSNWAAGKGKQGKVEFDPAVAAKSVQDLMDTLQACFGS</sequence>
<feature type="binding site" evidence="3">
    <location>
        <position position="239"/>
    </location>
    <ligand>
        <name>substrate</name>
    </ligand>
</feature>
<dbReference type="UniPathway" id="UPA00606"/>
<keyword evidence="1 3" id="KW-0328">Glycosyltransferase</keyword>
<dbReference type="Gene3D" id="3.40.50.1580">
    <property type="entry name" value="Nucleoside phosphorylase domain"/>
    <property type="match status" value="1"/>
</dbReference>
<dbReference type="HAMAP" id="MF_01963">
    <property type="entry name" value="MTAP"/>
    <property type="match status" value="1"/>
</dbReference>
<dbReference type="InterPro" id="IPR035994">
    <property type="entry name" value="Nucleoside_phosphorylase_sf"/>
</dbReference>
<comment type="caution">
    <text evidence="3">Lacks conserved residue(s) required for the propagation of feature annotation.</text>
</comment>
<proteinExistence type="inferred from homology"/>
<dbReference type="GO" id="GO:0019509">
    <property type="term" value="P:L-methionine salvage from methylthioadenosine"/>
    <property type="evidence" value="ECO:0007669"/>
    <property type="project" value="TreeGrafter"/>
</dbReference>
<dbReference type="GO" id="GO:0017061">
    <property type="term" value="F:S-methyl-5-thioadenosine phosphorylase activity"/>
    <property type="evidence" value="ECO:0007669"/>
    <property type="project" value="InterPro"/>
</dbReference>
<feature type="binding site" evidence="3">
    <location>
        <begin position="263"/>
        <end position="265"/>
    </location>
    <ligand>
        <name>substrate</name>
    </ligand>
</feature>
<dbReference type="Pfam" id="PF01048">
    <property type="entry name" value="PNP_UDP_1"/>
    <property type="match status" value="1"/>
</dbReference>
<dbReference type="Proteomes" id="UP000275777">
    <property type="component" value="Chromosome"/>
</dbReference>
<dbReference type="CDD" id="cd09010">
    <property type="entry name" value="MTAP_SsMTAPII_like_MTIP"/>
    <property type="match status" value="1"/>
</dbReference>
<comment type="function">
    <text evidence="3">Purine nucleoside phosphorylase which is highly specific for 6-oxopurine nucleosides. Cleaves guanosine or inosine to respective bases and sugar-1-phosphate molecules. Involved in purine salvage.</text>
</comment>
<dbReference type="GO" id="GO:0005829">
    <property type="term" value="C:cytosol"/>
    <property type="evidence" value="ECO:0007669"/>
    <property type="project" value="TreeGrafter"/>
</dbReference>
<evidence type="ECO:0000313" key="5">
    <source>
        <dbReference type="EMBL" id="VEB45157.1"/>
    </source>
</evidence>
<name>A0A447TJV6_CHRVL</name>
<dbReference type="NCBIfam" id="NF006599">
    <property type="entry name" value="PRK09136.1"/>
    <property type="match status" value="1"/>
</dbReference>
<feature type="binding site" evidence="3">
    <location>
        <begin position="106"/>
        <end position="107"/>
    </location>
    <ligand>
        <name>phosphate</name>
        <dbReference type="ChEBI" id="CHEBI:43474"/>
    </ligand>
</feature>
<comment type="pathway">
    <text evidence="3">Purine metabolism; purine nucleoside salvage.</text>
</comment>
<keyword evidence="3" id="KW-0660">Purine salvage</keyword>
<dbReference type="EC" id="2.4.2.1" evidence="3"/>
<comment type="miscellaneous">
    <text evidence="3">Although this enzyme belongs to the family of MTA phosphorylases based on sequence homology, it has been shown that conserved amino acid substitutions in the substrate binding pocket convert the substrate specificity of this enzyme from 6-aminopurines to 6-oxopurines.</text>
</comment>